<proteinExistence type="predicted"/>
<dbReference type="EMBL" id="BDQV01000232">
    <property type="protein sequence ID" value="GAY60344.1"/>
    <property type="molecule type" value="Genomic_DNA"/>
</dbReference>
<protein>
    <submittedName>
        <fullName evidence="2">Uncharacterized protein</fullName>
    </submittedName>
</protein>
<keyword evidence="3" id="KW-1185">Reference proteome</keyword>
<dbReference type="Gene3D" id="3.40.50.1110">
    <property type="entry name" value="SGNH hydrolase"/>
    <property type="match status" value="1"/>
</dbReference>
<dbReference type="PANTHER" id="PTHR45966">
    <property type="entry name" value="GDSL-LIKE LIPASE/ACYLHYDROLASE"/>
    <property type="match status" value="1"/>
</dbReference>
<dbReference type="PANTHER" id="PTHR45966:SF1">
    <property type="entry name" value="GDSL ESTERASE_LIPASE 1-RELATED"/>
    <property type="match status" value="1"/>
</dbReference>
<dbReference type="InterPro" id="IPR036514">
    <property type="entry name" value="SGNH_hydro_sf"/>
</dbReference>
<sequence>MTVKIKKRRGALTDAIFLITGHCHRSLSPGKHVELLFFGDSFFFFNAGNNNYINTTTNNQANFLPYAEFAKLPLIPTFLPSTNHEFTYGVNLFESGRADALTETYQGLESKSFQDSGGAIEAEPSSQNTVANAVYLFNIGTNDDFTTSTTNSSVLLSDYPMTICGNGDRLPNDCDQRGNWQSP</sequence>
<dbReference type="InterPro" id="IPR044552">
    <property type="entry name" value="GLIP1-5/GLL25"/>
</dbReference>
<gene>
    <name evidence="2" type="ORF">CUMW_201270</name>
</gene>
<name>A0A2H5Q6T9_CITUN</name>
<evidence type="ECO:0000313" key="2">
    <source>
        <dbReference type="EMBL" id="GAY60344.1"/>
    </source>
</evidence>
<accession>A0A2H5Q6T9</accession>
<dbReference type="AlphaFoldDB" id="A0A2H5Q6T9"/>
<dbReference type="GO" id="GO:0016298">
    <property type="term" value="F:lipase activity"/>
    <property type="evidence" value="ECO:0007669"/>
    <property type="project" value="TreeGrafter"/>
</dbReference>
<comment type="caution">
    <text evidence="2">The sequence shown here is derived from an EMBL/GenBank/DDBJ whole genome shotgun (WGS) entry which is preliminary data.</text>
</comment>
<keyword evidence="1" id="KW-0732">Signal</keyword>
<reference evidence="2 3" key="1">
    <citation type="journal article" date="2017" name="Front. Genet.">
        <title>Draft sequencing of the heterozygous diploid genome of Satsuma (Citrus unshiu Marc.) using a hybrid assembly approach.</title>
        <authorList>
            <person name="Shimizu T."/>
            <person name="Tanizawa Y."/>
            <person name="Mochizuki T."/>
            <person name="Nagasaki H."/>
            <person name="Yoshioka T."/>
            <person name="Toyoda A."/>
            <person name="Fujiyama A."/>
            <person name="Kaminuma E."/>
            <person name="Nakamura Y."/>
        </authorList>
    </citation>
    <scope>NUCLEOTIDE SEQUENCE [LARGE SCALE GENOMIC DNA]</scope>
    <source>
        <strain evidence="3">cv. Miyagawa wase</strain>
    </source>
</reference>
<evidence type="ECO:0000313" key="3">
    <source>
        <dbReference type="Proteomes" id="UP000236630"/>
    </source>
</evidence>
<organism evidence="2 3">
    <name type="scientific">Citrus unshiu</name>
    <name type="common">Satsuma mandarin</name>
    <name type="synonym">Citrus nobilis var. unshiu</name>
    <dbReference type="NCBI Taxonomy" id="55188"/>
    <lineage>
        <taxon>Eukaryota</taxon>
        <taxon>Viridiplantae</taxon>
        <taxon>Streptophyta</taxon>
        <taxon>Embryophyta</taxon>
        <taxon>Tracheophyta</taxon>
        <taxon>Spermatophyta</taxon>
        <taxon>Magnoliopsida</taxon>
        <taxon>eudicotyledons</taxon>
        <taxon>Gunneridae</taxon>
        <taxon>Pentapetalae</taxon>
        <taxon>rosids</taxon>
        <taxon>malvids</taxon>
        <taxon>Sapindales</taxon>
        <taxon>Rutaceae</taxon>
        <taxon>Aurantioideae</taxon>
        <taxon>Citrus</taxon>
    </lineage>
</organism>
<dbReference type="Proteomes" id="UP000236630">
    <property type="component" value="Unassembled WGS sequence"/>
</dbReference>
<evidence type="ECO:0000256" key="1">
    <source>
        <dbReference type="ARBA" id="ARBA00022729"/>
    </source>
</evidence>